<dbReference type="PANTHER" id="PTHR43479:SF20">
    <property type="entry name" value="HTH TETR-TYPE DOMAIN-CONTAINING PROTEIN"/>
    <property type="match status" value="1"/>
</dbReference>
<evidence type="ECO:0000313" key="5">
    <source>
        <dbReference type="Proteomes" id="UP000008963"/>
    </source>
</evidence>
<dbReference type="InterPro" id="IPR001647">
    <property type="entry name" value="HTH_TetR"/>
</dbReference>
<evidence type="ECO:0000259" key="3">
    <source>
        <dbReference type="PROSITE" id="PS50977"/>
    </source>
</evidence>
<dbReference type="Gene3D" id="1.10.357.10">
    <property type="entry name" value="Tetracycline Repressor, domain 2"/>
    <property type="match status" value="1"/>
</dbReference>
<dbReference type="STRING" id="862908.BMS_2820"/>
<dbReference type="PANTHER" id="PTHR43479">
    <property type="entry name" value="ACREF/ENVCD OPERON REPRESSOR-RELATED"/>
    <property type="match status" value="1"/>
</dbReference>
<dbReference type="PATRIC" id="fig|862908.3.peg.2696"/>
<evidence type="ECO:0000256" key="1">
    <source>
        <dbReference type="ARBA" id="ARBA00023125"/>
    </source>
</evidence>
<evidence type="ECO:0000256" key="2">
    <source>
        <dbReference type="PROSITE-ProRule" id="PRU00335"/>
    </source>
</evidence>
<dbReference type="RefSeq" id="WP_014245369.1">
    <property type="nucleotide sequence ID" value="NC_016620.1"/>
</dbReference>
<dbReference type="PROSITE" id="PS50977">
    <property type="entry name" value="HTH_TETR_2"/>
    <property type="match status" value="1"/>
</dbReference>
<dbReference type="InterPro" id="IPR036271">
    <property type="entry name" value="Tet_transcr_reg_TetR-rel_C_sf"/>
</dbReference>
<dbReference type="PRINTS" id="PR00455">
    <property type="entry name" value="HTHTETR"/>
</dbReference>
<protein>
    <submittedName>
        <fullName evidence="4">TetR-family regulatory protein</fullName>
    </submittedName>
</protein>
<dbReference type="GO" id="GO:0003677">
    <property type="term" value="F:DNA binding"/>
    <property type="evidence" value="ECO:0007669"/>
    <property type="project" value="UniProtKB-UniRule"/>
</dbReference>
<name>E1WY40_HALMS</name>
<dbReference type="eggNOG" id="COG1309">
    <property type="taxonomic scope" value="Bacteria"/>
</dbReference>
<dbReference type="InterPro" id="IPR009057">
    <property type="entry name" value="Homeodomain-like_sf"/>
</dbReference>
<proteinExistence type="predicted"/>
<keyword evidence="5" id="KW-1185">Reference proteome</keyword>
<dbReference type="Proteomes" id="UP000008963">
    <property type="component" value="Chromosome"/>
</dbReference>
<dbReference type="EMBL" id="FQ312005">
    <property type="protein sequence ID" value="CBW27595.1"/>
    <property type="molecule type" value="Genomic_DNA"/>
</dbReference>
<dbReference type="Pfam" id="PF00440">
    <property type="entry name" value="TetR_N"/>
    <property type="match status" value="1"/>
</dbReference>
<gene>
    <name evidence="4" type="ordered locus">BMS_2820</name>
</gene>
<reference evidence="5" key="1">
    <citation type="journal article" date="2013" name="ISME J.">
        <title>A small predatory core genome in the divergent marine Bacteriovorax marinus SJ and the terrestrial Bdellovibrio bacteriovorus.</title>
        <authorList>
            <person name="Crossman L.C."/>
            <person name="Chen H."/>
            <person name="Cerdeno-Tarraga A.M."/>
            <person name="Brooks K."/>
            <person name="Quail M.A."/>
            <person name="Pineiro S.A."/>
            <person name="Hobley L."/>
            <person name="Sockett R.E."/>
            <person name="Bentley S.D."/>
            <person name="Parkhill J."/>
            <person name="Williams H.N."/>
            <person name="Stine O.C."/>
        </authorList>
    </citation>
    <scope>NUCLEOTIDE SEQUENCE [LARGE SCALE GENOMIC DNA]</scope>
    <source>
        <strain evidence="5">ATCC BAA-682 / DSM 15412 / SJ</strain>
    </source>
</reference>
<dbReference type="SUPFAM" id="SSF46689">
    <property type="entry name" value="Homeodomain-like"/>
    <property type="match status" value="1"/>
</dbReference>
<dbReference type="AlphaFoldDB" id="E1WY40"/>
<keyword evidence="1 2" id="KW-0238">DNA-binding</keyword>
<evidence type="ECO:0000313" key="4">
    <source>
        <dbReference type="EMBL" id="CBW27595.1"/>
    </source>
</evidence>
<feature type="domain" description="HTH tetR-type" evidence="3">
    <location>
        <begin position="12"/>
        <end position="72"/>
    </location>
</feature>
<feature type="DNA-binding region" description="H-T-H motif" evidence="2">
    <location>
        <begin position="35"/>
        <end position="54"/>
    </location>
</feature>
<dbReference type="OrthoDB" id="5293556at2"/>
<accession>E1WY40</accession>
<dbReference type="KEGG" id="bmx:BMS_2820"/>
<organism evidence="4 5">
    <name type="scientific">Halobacteriovorax marinus (strain ATCC BAA-682 / DSM 15412 / SJ)</name>
    <name type="common">Bacteriovorax marinus</name>
    <dbReference type="NCBI Taxonomy" id="862908"/>
    <lineage>
        <taxon>Bacteria</taxon>
        <taxon>Pseudomonadati</taxon>
        <taxon>Bdellovibrionota</taxon>
        <taxon>Bacteriovoracia</taxon>
        <taxon>Bacteriovoracales</taxon>
        <taxon>Halobacteriovoraceae</taxon>
        <taxon>Halobacteriovorax</taxon>
    </lineage>
</organism>
<dbReference type="InterPro" id="IPR050624">
    <property type="entry name" value="HTH-type_Tx_Regulator"/>
</dbReference>
<dbReference type="HOGENOM" id="CLU_069356_40_0_7"/>
<dbReference type="SUPFAM" id="SSF48498">
    <property type="entry name" value="Tetracyclin repressor-like, C-terminal domain"/>
    <property type="match status" value="1"/>
</dbReference>
<sequence length="185" mass="21078">MNKRKLDTYHHGDLRSDIIEKSSSIIAKNGSLDFSIRDISKLCGVSPAAIYRHFKTRNEIVVTIALEGIKILKNNFEEIRLSKNPSLIKLGMAYISFAKEYEGFFRAMNFRQIAEMKEYTEVETISEQLISYIFEFVAKGTPTNKVKMNTQTLIAYVHGASFLSIDGCINLKEKEIEKSLKAILN</sequence>